<dbReference type="EMBL" id="ACOL01000766">
    <property type="protein sequence ID" value="EEQ81338.1"/>
    <property type="molecule type" value="Genomic_DNA"/>
</dbReference>
<protein>
    <submittedName>
        <fullName evidence="2">Uncharacterized protein</fullName>
    </submittedName>
</protein>
<dbReference type="Proteomes" id="UP000009082">
    <property type="component" value="Unassembled WGS sequence"/>
</dbReference>
<gene>
    <name evidence="2" type="ORF">NCER_102273</name>
</gene>
<feature type="transmembrane region" description="Helical" evidence="1">
    <location>
        <begin position="32"/>
        <end position="53"/>
    </location>
</feature>
<feature type="transmembrane region" description="Helical" evidence="1">
    <location>
        <begin position="65"/>
        <end position="87"/>
    </location>
</feature>
<reference evidence="3" key="1">
    <citation type="journal article" date="2009" name="PLoS Pathog.">
        <title>Genomic analyses of the microsporidian Nosema ceranae, an emergent pathogen of honey bees.</title>
        <authorList>
            <person name="Cornman R.S."/>
            <person name="Chen Y.P."/>
            <person name="Schatz M.C."/>
            <person name="Street C."/>
            <person name="Zhao Y."/>
            <person name="Desany B."/>
            <person name="Egholm M."/>
            <person name="Hutchison S."/>
            <person name="Pettis J.S."/>
            <person name="Lipkin W.I."/>
            <person name="Evans J.D."/>
        </authorList>
    </citation>
    <scope>NUCLEOTIDE SEQUENCE [LARGE SCALE GENOMIC DNA]</scope>
    <source>
        <strain evidence="3">BRL01</strain>
    </source>
</reference>
<dbReference type="HOGENOM" id="CLU_2121745_0_0_1"/>
<dbReference type="InParanoid" id="C4VBR4"/>
<dbReference type="AlphaFoldDB" id="C4VBR4"/>
<evidence type="ECO:0000313" key="2">
    <source>
        <dbReference type="EMBL" id="EEQ81338.1"/>
    </source>
</evidence>
<sequence>MRRKHSSCLIFLNKFTIYLIFLFRLVGLPLKINSSLFFSLYDMLVVVISFVHWNEIDGLEHILELISSFPQYFTIAILGFDITLTLLDLDIKGNFTKKVAFKKRRKISALNNIY</sequence>
<dbReference type="VEuPathDB" id="MicrosporidiaDB:NCER_102273"/>
<keyword evidence="1" id="KW-0472">Membrane</keyword>
<feature type="transmembrane region" description="Helical" evidence="1">
    <location>
        <begin position="7"/>
        <end position="26"/>
    </location>
</feature>
<keyword evidence="1" id="KW-0812">Transmembrane</keyword>
<organism evidence="3">
    <name type="scientific">Vairimorpha ceranae (strain BRL01)</name>
    <name type="common">Microsporidian parasite</name>
    <name type="synonym">Nosema ceranae</name>
    <dbReference type="NCBI Taxonomy" id="578460"/>
    <lineage>
        <taxon>Eukaryota</taxon>
        <taxon>Fungi</taxon>
        <taxon>Fungi incertae sedis</taxon>
        <taxon>Microsporidia</taxon>
        <taxon>Nosematidae</taxon>
        <taxon>Vairimorpha</taxon>
    </lineage>
</organism>
<evidence type="ECO:0000313" key="3">
    <source>
        <dbReference type="Proteomes" id="UP000009082"/>
    </source>
</evidence>
<evidence type="ECO:0000256" key="1">
    <source>
        <dbReference type="SAM" id="Phobius"/>
    </source>
</evidence>
<name>C4VBR4_VAIC1</name>
<keyword evidence="1" id="KW-1133">Transmembrane helix</keyword>
<proteinExistence type="predicted"/>
<accession>C4VBR4</accession>
<dbReference type="KEGG" id="nce:NCER_102273"/>